<keyword evidence="11" id="KW-1015">Disulfide bond</keyword>
<evidence type="ECO:0000256" key="16">
    <source>
        <dbReference type="ARBA" id="ARBA00034104"/>
    </source>
</evidence>
<dbReference type="Gene3D" id="3.40.50.2300">
    <property type="match status" value="2"/>
</dbReference>
<evidence type="ECO:0000256" key="2">
    <source>
        <dbReference type="ARBA" id="ARBA00022475"/>
    </source>
</evidence>
<feature type="transmembrane region" description="Helical" evidence="20">
    <location>
        <begin position="691"/>
        <end position="713"/>
    </location>
</feature>
<dbReference type="Pfam" id="PF01094">
    <property type="entry name" value="ANF_receptor"/>
    <property type="match status" value="1"/>
</dbReference>
<dbReference type="STRING" id="34690.A0A182U3L6"/>
<feature type="domain" description="G-protein coupled receptors family 3 profile" evidence="22">
    <location>
        <begin position="453"/>
        <end position="735"/>
    </location>
</feature>
<keyword evidence="2" id="KW-1003">Cell membrane</keyword>
<feature type="transmembrane region" description="Helical" evidence="20">
    <location>
        <begin position="627"/>
        <end position="648"/>
    </location>
</feature>
<dbReference type="EnsemblMetazoa" id="AMEC013299-RA">
    <property type="protein sequence ID" value="AMEC013299-PA"/>
    <property type="gene ID" value="AMEC013299"/>
</dbReference>
<feature type="region of interest" description="Disordered" evidence="19">
    <location>
        <begin position="1079"/>
        <end position="1119"/>
    </location>
</feature>
<evidence type="ECO:0000256" key="20">
    <source>
        <dbReference type="SAM" id="Phobius"/>
    </source>
</evidence>
<evidence type="ECO:0000256" key="12">
    <source>
        <dbReference type="ARBA" id="ARBA00023170"/>
    </source>
</evidence>
<feature type="compositionally biased region" description="Basic and acidic residues" evidence="19">
    <location>
        <begin position="984"/>
        <end position="994"/>
    </location>
</feature>
<keyword evidence="15" id="KW-0628">Postsynaptic cell membrane</keyword>
<dbReference type="InterPro" id="IPR002455">
    <property type="entry name" value="GPCR3_GABA-B"/>
</dbReference>
<evidence type="ECO:0000256" key="5">
    <source>
        <dbReference type="ARBA" id="ARBA00022729"/>
    </source>
</evidence>
<keyword evidence="8" id="KW-0297">G-protein coupled receptor</keyword>
<dbReference type="InterPro" id="IPR001828">
    <property type="entry name" value="ANF_lig-bd_rcpt"/>
</dbReference>
<reference evidence="23" key="2">
    <citation type="submission" date="2020-05" db="UniProtKB">
        <authorList>
            <consortium name="EnsemblMetazoa"/>
        </authorList>
    </citation>
    <scope>IDENTIFICATION</scope>
    <source>
        <strain evidence="23">CM1001059</strain>
    </source>
</reference>
<sequence>MYPSSLVLVLTFAQIVLVFVGNRGATGSRPGSSHRLDVYIAGFFPYGEGVENGETGRGVMPSVKLALDHVNEHSTILRNYRLHMWWNDTECNAAVGMKSFFDMMHSGPHKLMLFGAACTHVTDPIAKASKHWHLTQLSYADTHPMFTKDAFPNFFRVVPSENAFNAPRLALLKEFNWTRIGTIYQNEPRYSLPHNHMVADLDAMGLDVVETQSFVYDVEESLRKLREKDVRIIYGNFNEFWARRVFCEAYKLDMFGRSYQWLVMGTYGNEWWAENDTDCTVDHVTTALESTILVDLLPLSTSGDITISGITADEYLTEYNSRRGGEYSRFHGYTYDGIWAVASAIQYVSQRKEHSLTHFEYRMKNWEDIFLEALKNTSFEGVTGPVRFYNNERKASFLLKQFQNGAEVKIGEYSSLTGRLDLSLGHPLKWVGRSPPKDRTLRIIEHSQVNITIFVVLASTSCVGIIMATVFLAVNITFRNQRYIKMSSPHLNNLIIIGCILTYLSVIFLGLDSGLSSVAAFPYICTARAWLLMAGFSLAFGAMFSKTWRVHSIFTDLKLNKKVIKDYQLFIVVGVLLAIDLAIMTTWQIADPFYRETKYIEPSEHPTLEDVIIVQENEYCQSSKMTIFIGVIYAYKGLLLIFGAFLAWETRHVSIPALNDSKHVGLSVYNCVIMCVMGAAIALVLSDRKDAMFILISVFIIFCTTATLCLVFVPKLVELKRNPSGVVDKKVRATLRPVSKNRRDSSVCELEQRMRDVKQTNCRFRKVLMEKEAELQALIKRVGPEARAWIGLEASSSEPDINKESVKVQVKKDYASEGTDFTSIGSVGSSNDTLDSAGPESRKQKKTTVVLPGEELPATAAASGSRVNLATAITTMAVGAGAGVASIAAVTTGSVGQVGQASQATQATNTVHNAAAQSQGPGATATAKSTQATAAQTINVSTSVPVDPSKPMFNDVRRESVSASSKWSPGQALHHQQQQTQTVEQHRHYDDERTTNGPTTVARFSAQANSSSTTSTTHSNTELNQLCHHSKTSVVGGLWDTHTLSHAKSTQATAAQTINVSTSVPVDPSKPMFNDVRRESVSASSKWSPGQALHHQQQQTQTVEQHRHYDDERTTNGPTTVARFSAQANNMSSDGSRRVSVQMTSSLKGNFVVSQSDLWDTHTLSHAKQHQRQSPRSHQGSSRCPDHGHLNQTPQQPQQQQQQQQQLHAQQQYDYDNSATTSPGPIQRSVSEKNRTKHRHKQQHKSTACQSETDSEREQRDYQNFSSSICSTAASSTATVSMVGSTAGGGSVSAGGYVTPNKISSRRLTKSQHSHHHSTPNVAPGMERAGTMDRKHRTSDSRGTADGSTGGSVGGHISKHRKKEGSASKPNLYGACSESELLDGETAILPIFRKLLNEKESRYRARNMVGASCPNISIKCDIVEYL</sequence>
<feature type="region of interest" description="Disordered" evidence="19">
    <location>
        <begin position="821"/>
        <end position="847"/>
    </location>
</feature>
<feature type="compositionally biased region" description="Low complexity" evidence="19">
    <location>
        <begin position="1192"/>
        <end position="1212"/>
    </location>
</feature>
<feature type="transmembrane region" description="Helical" evidence="20">
    <location>
        <begin position="668"/>
        <end position="685"/>
    </location>
</feature>
<feature type="compositionally biased region" description="Basic residues" evidence="19">
    <location>
        <begin position="1165"/>
        <end position="1175"/>
    </location>
</feature>
<dbReference type="InterPro" id="IPR017978">
    <property type="entry name" value="GPCR_3_C"/>
</dbReference>
<dbReference type="InterPro" id="IPR028082">
    <property type="entry name" value="Peripla_BP_I"/>
</dbReference>
<keyword evidence="3" id="KW-0597">Phosphoprotein</keyword>
<dbReference type="PRINTS" id="PR01176">
    <property type="entry name" value="GABABRECEPTR"/>
</dbReference>
<dbReference type="FunFam" id="3.40.50.2300:FF:000072">
    <property type="entry name" value="Gamma-aminobutyric acid type B receptor subunit 2"/>
    <property type="match status" value="1"/>
</dbReference>
<evidence type="ECO:0000313" key="24">
    <source>
        <dbReference type="Proteomes" id="UP000075902"/>
    </source>
</evidence>
<proteinExistence type="inferred from homology"/>
<dbReference type="VEuPathDB" id="VectorBase:AMEC013299"/>
<dbReference type="GO" id="GO:0004965">
    <property type="term" value="F:G protein-coupled GABA receptor activity"/>
    <property type="evidence" value="ECO:0007669"/>
    <property type="project" value="InterPro"/>
</dbReference>
<protein>
    <recommendedName>
        <fullName evidence="17">Gamma-aminobutyric acid type B receptor subunit 2</fullName>
    </recommendedName>
    <alternativeName>
        <fullName evidence="18">G-protein coupled receptor 51</fullName>
    </alternativeName>
</protein>
<feature type="compositionally biased region" description="Basic residues" evidence="19">
    <location>
        <begin position="1304"/>
        <end position="1318"/>
    </location>
</feature>
<evidence type="ECO:0000313" key="23">
    <source>
        <dbReference type="EnsemblMetazoa" id="AMEC013299-PA"/>
    </source>
</evidence>
<keyword evidence="12" id="KW-0675">Receptor</keyword>
<keyword evidence="4 20" id="KW-0812">Transmembrane</keyword>
<keyword evidence="5 21" id="KW-0732">Signal</keyword>
<evidence type="ECO:0000256" key="6">
    <source>
        <dbReference type="ARBA" id="ARBA00022989"/>
    </source>
</evidence>
<evidence type="ECO:0000256" key="15">
    <source>
        <dbReference type="ARBA" id="ARBA00023257"/>
    </source>
</evidence>
<evidence type="ECO:0000256" key="1">
    <source>
        <dbReference type="ARBA" id="ARBA00008991"/>
    </source>
</evidence>
<evidence type="ECO:0000256" key="4">
    <source>
        <dbReference type="ARBA" id="ARBA00022692"/>
    </source>
</evidence>
<reference evidence="24" key="1">
    <citation type="submission" date="2014-01" db="EMBL/GenBank/DDBJ databases">
        <title>The Genome Sequence of Anopheles melas CM1001059_A (V2).</title>
        <authorList>
            <consortium name="The Broad Institute Genomics Platform"/>
            <person name="Neafsey D.E."/>
            <person name="Besansky N."/>
            <person name="Howell P."/>
            <person name="Walton C."/>
            <person name="Young S.K."/>
            <person name="Zeng Q."/>
            <person name="Gargeya S."/>
            <person name="Fitzgerald M."/>
            <person name="Haas B."/>
            <person name="Abouelleil A."/>
            <person name="Allen A.W."/>
            <person name="Alvarado L."/>
            <person name="Arachchi H.M."/>
            <person name="Berlin A.M."/>
            <person name="Chapman S.B."/>
            <person name="Gainer-Dewar J."/>
            <person name="Goldberg J."/>
            <person name="Griggs A."/>
            <person name="Gujja S."/>
            <person name="Hansen M."/>
            <person name="Howarth C."/>
            <person name="Imamovic A."/>
            <person name="Ireland A."/>
            <person name="Larimer J."/>
            <person name="McCowan C."/>
            <person name="Murphy C."/>
            <person name="Pearson M."/>
            <person name="Poon T.W."/>
            <person name="Priest M."/>
            <person name="Roberts A."/>
            <person name="Saif S."/>
            <person name="Shea T."/>
            <person name="Sisk P."/>
            <person name="Sykes S."/>
            <person name="Wortman J."/>
            <person name="Nusbaum C."/>
            <person name="Birren B."/>
        </authorList>
    </citation>
    <scope>NUCLEOTIDE SEQUENCE [LARGE SCALE GENOMIC DNA]</scope>
    <source>
        <strain evidence="24">CM1001059</strain>
    </source>
</reference>
<accession>A0A182U3L6</accession>
<evidence type="ECO:0000256" key="9">
    <source>
        <dbReference type="ARBA" id="ARBA00023054"/>
    </source>
</evidence>
<feature type="region of interest" description="Disordered" evidence="19">
    <location>
        <begin position="939"/>
        <end position="998"/>
    </location>
</feature>
<evidence type="ECO:0000256" key="21">
    <source>
        <dbReference type="SAM" id="SignalP"/>
    </source>
</evidence>
<evidence type="ECO:0000256" key="13">
    <source>
        <dbReference type="ARBA" id="ARBA00023180"/>
    </source>
</evidence>
<feature type="transmembrane region" description="Helical" evidence="20">
    <location>
        <begin position="490"/>
        <end position="509"/>
    </location>
</feature>
<feature type="transmembrane region" description="Helical" evidence="20">
    <location>
        <begin position="569"/>
        <end position="590"/>
    </location>
</feature>
<organism evidence="23 24">
    <name type="scientific">Anopheles melas</name>
    <dbReference type="NCBI Taxonomy" id="34690"/>
    <lineage>
        <taxon>Eukaryota</taxon>
        <taxon>Metazoa</taxon>
        <taxon>Ecdysozoa</taxon>
        <taxon>Arthropoda</taxon>
        <taxon>Hexapoda</taxon>
        <taxon>Insecta</taxon>
        <taxon>Pterygota</taxon>
        <taxon>Neoptera</taxon>
        <taxon>Endopterygota</taxon>
        <taxon>Diptera</taxon>
        <taxon>Nematocera</taxon>
        <taxon>Culicoidea</taxon>
        <taxon>Culicidae</taxon>
        <taxon>Anophelinae</taxon>
        <taxon>Anopheles</taxon>
    </lineage>
</organism>
<feature type="chain" id="PRO_5017583343" description="Gamma-aminobutyric acid type B receptor subunit 2" evidence="21">
    <location>
        <begin position="28"/>
        <end position="1426"/>
    </location>
</feature>
<feature type="compositionally biased region" description="Low complexity" evidence="19">
    <location>
        <begin position="1091"/>
        <end position="1103"/>
    </location>
</feature>
<evidence type="ECO:0000256" key="14">
    <source>
        <dbReference type="ARBA" id="ARBA00023224"/>
    </source>
</evidence>
<evidence type="ECO:0000256" key="17">
    <source>
        <dbReference type="ARBA" id="ARBA00073785"/>
    </source>
</evidence>
<evidence type="ECO:0000256" key="7">
    <source>
        <dbReference type="ARBA" id="ARBA00023018"/>
    </source>
</evidence>
<feature type="transmembrane region" description="Helical" evidence="20">
    <location>
        <begin position="529"/>
        <end position="548"/>
    </location>
</feature>
<feature type="compositionally biased region" description="Basic residues" evidence="19">
    <location>
        <begin position="1235"/>
        <end position="1244"/>
    </location>
</feature>
<dbReference type="PANTHER" id="PTHR10519:SF74">
    <property type="entry name" value="GAMMA-AMINOBUTYRIC ACID TYPE B RECEPTOR SUBUNIT 2"/>
    <property type="match status" value="1"/>
</dbReference>
<keyword evidence="7" id="KW-0770">Synapse</keyword>
<dbReference type="GO" id="GO:0045211">
    <property type="term" value="C:postsynaptic membrane"/>
    <property type="evidence" value="ECO:0007669"/>
    <property type="project" value="UniProtKB-SubCell"/>
</dbReference>
<dbReference type="Proteomes" id="UP000075902">
    <property type="component" value="Unassembled WGS sequence"/>
</dbReference>
<keyword evidence="10 20" id="KW-0472">Membrane</keyword>
<dbReference type="CDD" id="cd06366">
    <property type="entry name" value="PBP1_GABAb_receptor"/>
    <property type="match status" value="1"/>
</dbReference>
<keyword evidence="14" id="KW-0807">Transducer</keyword>
<keyword evidence="6 20" id="KW-1133">Transmembrane helix</keyword>
<feature type="compositionally biased region" description="Basic and acidic residues" evidence="19">
    <location>
        <begin position="1104"/>
        <end position="1114"/>
    </location>
</feature>
<feature type="transmembrane region" description="Helical" evidence="20">
    <location>
        <begin position="451"/>
        <end position="478"/>
    </location>
</feature>
<dbReference type="FunFam" id="3.40.50.2300:FF:000063">
    <property type="entry name" value="Gamma-aminobutyric acid type B receptor subunit"/>
    <property type="match status" value="1"/>
</dbReference>
<dbReference type="GO" id="GO:0038039">
    <property type="term" value="C:G protein-coupled receptor heterodimeric complex"/>
    <property type="evidence" value="ECO:0007669"/>
    <property type="project" value="TreeGrafter"/>
</dbReference>
<comment type="similarity">
    <text evidence="1">Belongs to the G-protein coupled receptor 3 family. GABA-B receptor subfamily.</text>
</comment>
<feature type="signal peptide" evidence="21">
    <location>
        <begin position="1"/>
        <end position="27"/>
    </location>
</feature>
<name>A0A182U3L6_9DIPT</name>
<feature type="region of interest" description="Disordered" evidence="19">
    <location>
        <begin position="1162"/>
        <end position="1261"/>
    </location>
</feature>
<evidence type="ECO:0000256" key="8">
    <source>
        <dbReference type="ARBA" id="ARBA00023040"/>
    </source>
</evidence>
<keyword evidence="24" id="KW-1185">Reference proteome</keyword>
<evidence type="ECO:0000256" key="3">
    <source>
        <dbReference type="ARBA" id="ARBA00022553"/>
    </source>
</evidence>
<keyword evidence="13" id="KW-0325">Glycoprotein</keyword>
<feature type="compositionally biased region" description="Polar residues" evidence="19">
    <location>
        <begin position="821"/>
        <end position="834"/>
    </location>
</feature>
<dbReference type="Pfam" id="PF00003">
    <property type="entry name" value="7tm_3"/>
    <property type="match status" value="1"/>
</dbReference>
<feature type="region of interest" description="Disordered" evidence="19">
    <location>
        <begin position="1304"/>
        <end position="1371"/>
    </location>
</feature>
<feature type="compositionally biased region" description="Polar residues" evidence="19">
    <location>
        <begin position="1213"/>
        <end position="1224"/>
    </location>
</feature>
<evidence type="ECO:0000256" key="10">
    <source>
        <dbReference type="ARBA" id="ARBA00023136"/>
    </source>
</evidence>
<dbReference type="SUPFAM" id="SSF53822">
    <property type="entry name" value="Periplasmic binding protein-like I"/>
    <property type="match status" value="1"/>
</dbReference>
<dbReference type="CDD" id="cd15294">
    <property type="entry name" value="7tmC_GABA-B-R2"/>
    <property type="match status" value="1"/>
</dbReference>
<keyword evidence="9" id="KW-0175">Coiled coil</keyword>
<dbReference type="GO" id="GO:0007214">
    <property type="term" value="P:gamma-aminobutyric acid signaling pathway"/>
    <property type="evidence" value="ECO:0007669"/>
    <property type="project" value="TreeGrafter"/>
</dbReference>
<evidence type="ECO:0000256" key="18">
    <source>
        <dbReference type="ARBA" id="ARBA00083903"/>
    </source>
</evidence>
<evidence type="ECO:0000256" key="11">
    <source>
        <dbReference type="ARBA" id="ARBA00023157"/>
    </source>
</evidence>
<dbReference type="PROSITE" id="PS50259">
    <property type="entry name" value="G_PROTEIN_RECEP_F3_4"/>
    <property type="match status" value="1"/>
</dbReference>
<evidence type="ECO:0000259" key="22">
    <source>
        <dbReference type="PROSITE" id="PS50259"/>
    </source>
</evidence>
<feature type="compositionally biased region" description="Low complexity" evidence="19">
    <location>
        <begin position="971"/>
        <end position="983"/>
    </location>
</feature>
<dbReference type="PANTHER" id="PTHR10519">
    <property type="entry name" value="GABA-B RECEPTOR"/>
    <property type="match status" value="1"/>
</dbReference>
<comment type="subcellular location">
    <subcellularLocation>
        <location evidence="16">Postsynaptic cell membrane</location>
        <topology evidence="16">Multi-pass membrane protein</topology>
    </subcellularLocation>
</comment>
<dbReference type="PRINTS" id="PR01177">
    <property type="entry name" value="GABAB1RECPTR"/>
</dbReference>
<evidence type="ECO:0000256" key="19">
    <source>
        <dbReference type="SAM" id="MobiDB-lite"/>
    </source>
</evidence>